<dbReference type="PANTHER" id="PTHR48081:SF6">
    <property type="entry name" value="PEPTIDASE S9 PROLYL OLIGOPEPTIDASE CATALYTIC DOMAIN-CONTAINING PROTEIN"/>
    <property type="match status" value="1"/>
</dbReference>
<dbReference type="KEGG" id="amur:ADH66_16460"/>
<evidence type="ECO:0000259" key="2">
    <source>
        <dbReference type="Pfam" id="PF20434"/>
    </source>
</evidence>
<keyword evidence="1 4" id="KW-0378">Hydrolase</keyword>
<dbReference type="InterPro" id="IPR049492">
    <property type="entry name" value="BD-FAE-like_dom"/>
</dbReference>
<dbReference type="AlphaFoldDB" id="A0A1Z2XUJ1"/>
<dbReference type="RefSeq" id="WP_066538616.1">
    <property type="nucleotide sequence ID" value="NZ_CP021422.1"/>
</dbReference>
<protein>
    <submittedName>
        <fullName evidence="4">Alpha/beta hydrolase</fullName>
    </submittedName>
</protein>
<accession>A0A1Z2XUJ1</accession>
<dbReference type="SUPFAM" id="SSF53474">
    <property type="entry name" value="alpha/beta-Hydrolases"/>
    <property type="match status" value="1"/>
</dbReference>
<dbReference type="InterPro" id="IPR029058">
    <property type="entry name" value="AB_hydrolase_fold"/>
</dbReference>
<dbReference type="InterPro" id="IPR050300">
    <property type="entry name" value="GDXG_lipolytic_enzyme"/>
</dbReference>
<dbReference type="EMBL" id="CP065321">
    <property type="protein sequence ID" value="QQR31384.1"/>
    <property type="molecule type" value="Genomic_DNA"/>
</dbReference>
<dbReference type="GO" id="GO:0016787">
    <property type="term" value="F:hydrolase activity"/>
    <property type="evidence" value="ECO:0007669"/>
    <property type="project" value="UniProtKB-KW"/>
</dbReference>
<reference evidence="4 6" key="3">
    <citation type="submission" date="2020-11" db="EMBL/GenBank/DDBJ databases">
        <title>Closed and high quality bacterial genomes of the OMM12 community.</title>
        <authorList>
            <person name="Marbouty M."/>
            <person name="Lamy-Besnier Q."/>
            <person name="Debarbieux L."/>
            <person name="Koszul R."/>
        </authorList>
    </citation>
    <scope>NUCLEOTIDE SEQUENCE [LARGE SCALE GENOMIC DNA]</scope>
    <source>
        <strain evidence="4 6">KB18</strain>
    </source>
</reference>
<dbReference type="EMBL" id="CP021422">
    <property type="protein sequence ID" value="ASB42114.1"/>
    <property type="molecule type" value="Genomic_DNA"/>
</dbReference>
<dbReference type="Pfam" id="PF20434">
    <property type="entry name" value="BD-FAE"/>
    <property type="match status" value="1"/>
</dbReference>
<evidence type="ECO:0000313" key="4">
    <source>
        <dbReference type="EMBL" id="QQR31384.1"/>
    </source>
</evidence>
<evidence type="ECO:0000313" key="3">
    <source>
        <dbReference type="EMBL" id="ASB42114.1"/>
    </source>
</evidence>
<feature type="domain" description="BD-FAE-like" evidence="2">
    <location>
        <begin position="36"/>
        <end position="220"/>
    </location>
</feature>
<dbReference type="PANTHER" id="PTHR48081">
    <property type="entry name" value="AB HYDROLASE SUPERFAMILY PROTEIN C4A8.06C"/>
    <property type="match status" value="1"/>
</dbReference>
<dbReference type="Proteomes" id="UP000596035">
    <property type="component" value="Chromosome"/>
</dbReference>
<evidence type="ECO:0000313" key="6">
    <source>
        <dbReference type="Proteomes" id="UP000596035"/>
    </source>
</evidence>
<gene>
    <name evidence="3" type="ORF">ADH66_16460</name>
    <name evidence="4" type="ORF">I5Q82_06850</name>
</gene>
<proteinExistence type="predicted"/>
<organism evidence="4 6">
    <name type="scientific">Acutalibacter muris</name>
    <dbReference type="NCBI Taxonomy" id="1796620"/>
    <lineage>
        <taxon>Bacteria</taxon>
        <taxon>Bacillati</taxon>
        <taxon>Bacillota</taxon>
        <taxon>Clostridia</taxon>
        <taxon>Eubacteriales</taxon>
        <taxon>Acutalibacteraceae</taxon>
        <taxon>Acutalibacter</taxon>
    </lineage>
</organism>
<name>A0A1Z2XUJ1_9FIRM</name>
<dbReference type="Proteomes" id="UP000196710">
    <property type="component" value="Chromosome"/>
</dbReference>
<evidence type="ECO:0000313" key="5">
    <source>
        <dbReference type="Proteomes" id="UP000196710"/>
    </source>
</evidence>
<reference evidence="3" key="1">
    <citation type="journal article" date="2017" name="Genome Announc.">
        <title>High-Quality Whole-Genome Sequences of the Oligo-Mouse-Microbiota Bacterial Community.</title>
        <authorList>
            <person name="Garzetti D."/>
            <person name="Brugiroux S."/>
            <person name="Bunk B."/>
            <person name="Pukall R."/>
            <person name="McCoy K.D."/>
            <person name="Macpherson A.J."/>
            <person name="Stecher B."/>
        </authorList>
    </citation>
    <scope>NUCLEOTIDE SEQUENCE</scope>
    <source>
        <strain evidence="3">KB18</strain>
    </source>
</reference>
<dbReference type="Gene3D" id="3.40.50.1820">
    <property type="entry name" value="alpha/beta hydrolase"/>
    <property type="match status" value="1"/>
</dbReference>
<keyword evidence="5" id="KW-1185">Reference proteome</keyword>
<sequence>MQKRTHKIYAPGEYNYSLSAGFTPFLVSYIHTDPAPHPALLVTPGGGYCFVAPSEAEPVALEFYNSGYNAFVLTYTVNPLCLEPLLLQPLNDLSRAVRYIRKNAAEFHIDPEKLAVCGFSAGGHLSASLCVHWQDVEDPSPKYAGISNRPNAALLSYPVITSGEHAHRGSFDALLGREPDPGMLHYMSLETQVTDKAPPCFLWQTAEDDAVPVENSYLFAGACKAARVPFAHHVFTSGQHGLALANDAWLRNDHGDTYTLAPITALRDKLKADSIEAAPADALDGFFAPPGEPDPEYQKKLRRDCEIARVWPELAKAWLSAQMDI</sequence>
<evidence type="ECO:0000256" key="1">
    <source>
        <dbReference type="ARBA" id="ARBA00022801"/>
    </source>
</evidence>
<reference evidence="5" key="2">
    <citation type="submission" date="2017-05" db="EMBL/GenBank/DDBJ databases">
        <title>Improved OligoMM genomes.</title>
        <authorList>
            <person name="Garzetti D."/>
        </authorList>
    </citation>
    <scope>NUCLEOTIDE SEQUENCE [LARGE SCALE GENOMIC DNA]</scope>
    <source>
        <strain evidence="5">KB18</strain>
    </source>
</reference>